<keyword evidence="8" id="KW-1185">Reference proteome</keyword>
<dbReference type="InterPro" id="IPR016185">
    <property type="entry name" value="PreATP-grasp_dom_sf"/>
</dbReference>
<gene>
    <name evidence="7" type="ORF">ACFO0B_04130</name>
</gene>
<comment type="caution">
    <text evidence="7">The sequence shown here is derived from an EMBL/GenBank/DDBJ whole genome shotgun (WGS) entry which is preliminary data.</text>
</comment>
<sequence>MRRVRVEPRKGWQQIVEEQGLVYGTPGRDAHGKPRPYWDESVYYEFDMPEILALEADVELLHSMCLKAVEQVVLTERYRDFGLPEWSWQPIAESWRRADPHVYGRFDLRYDARRPAKLLEYNADTPTSLLEAAILQWHWLTALYPDHDQWNSLHEKLVERWGELRDILPSDQLHFSWSGAEPTGEDGVTTAYIQETAAEAGFDTIGLPIEEVGVDIELERFVDLAEDPIQAIFKLYPWEWVLDDDFGKRVVASLPQTMWIEPLWKTLLSNKAILAVLWEMYPGHPNLLPAYLDQPNELTEYIRKPKLGREGANMTIVGAGMETATGGMYGEEGFVYQLLDPLPQFDDMRPVLGAWIVGDSSAGLGIRETAGLITDDGSAFVPHRIPTDD</sequence>
<evidence type="ECO:0000256" key="5">
    <source>
        <dbReference type="ARBA" id="ARBA00022842"/>
    </source>
</evidence>
<name>A0ABV8DMD4_9NOCA</name>
<dbReference type="InterPro" id="IPR005494">
    <property type="entry name" value="GSPS_pre-ATP-grasp-like_dom"/>
</dbReference>
<proteinExistence type="predicted"/>
<feature type="domain" description="Glutathionylspermidine synthase pre-ATP-grasp-like" evidence="6">
    <location>
        <begin position="12"/>
        <end position="385"/>
    </location>
</feature>
<evidence type="ECO:0000256" key="2">
    <source>
        <dbReference type="ARBA" id="ARBA00022723"/>
    </source>
</evidence>
<organism evidence="7 8">
    <name type="scientific">Nocardia jiangsuensis</name>
    <dbReference type="NCBI Taxonomy" id="1691563"/>
    <lineage>
        <taxon>Bacteria</taxon>
        <taxon>Bacillati</taxon>
        <taxon>Actinomycetota</taxon>
        <taxon>Actinomycetes</taxon>
        <taxon>Mycobacteriales</taxon>
        <taxon>Nocardiaceae</taxon>
        <taxon>Nocardia</taxon>
    </lineage>
</organism>
<keyword evidence="4" id="KW-0067">ATP-binding</keyword>
<dbReference type="EMBL" id="JBHSAX010000004">
    <property type="protein sequence ID" value="MFC3961171.1"/>
    <property type="molecule type" value="Genomic_DNA"/>
</dbReference>
<dbReference type="SUPFAM" id="SSF56059">
    <property type="entry name" value="Glutathione synthetase ATP-binding domain-like"/>
    <property type="match status" value="1"/>
</dbReference>
<keyword evidence="2" id="KW-0479">Metal-binding</keyword>
<evidence type="ECO:0000256" key="4">
    <source>
        <dbReference type="ARBA" id="ARBA00022840"/>
    </source>
</evidence>
<dbReference type="Proteomes" id="UP001595696">
    <property type="component" value="Unassembled WGS sequence"/>
</dbReference>
<keyword evidence="3" id="KW-0547">Nucleotide-binding</keyword>
<reference evidence="8" key="1">
    <citation type="journal article" date="2019" name="Int. J. Syst. Evol. Microbiol.">
        <title>The Global Catalogue of Microorganisms (GCM) 10K type strain sequencing project: providing services to taxonomists for standard genome sequencing and annotation.</title>
        <authorList>
            <consortium name="The Broad Institute Genomics Platform"/>
            <consortium name="The Broad Institute Genome Sequencing Center for Infectious Disease"/>
            <person name="Wu L."/>
            <person name="Ma J."/>
        </authorList>
    </citation>
    <scope>NUCLEOTIDE SEQUENCE [LARGE SCALE GENOMIC DNA]</scope>
    <source>
        <strain evidence="8">CGMCC 4.7330</strain>
    </source>
</reference>
<evidence type="ECO:0000313" key="8">
    <source>
        <dbReference type="Proteomes" id="UP001595696"/>
    </source>
</evidence>
<dbReference type="EC" id="6.3.1.-" evidence="7"/>
<dbReference type="RefSeq" id="WP_378610935.1">
    <property type="nucleotide sequence ID" value="NZ_JBHSAX010000004.1"/>
</dbReference>
<protein>
    <submittedName>
        <fullName evidence="7">Glutathionylspermidine synthase family protein</fullName>
        <ecNumber evidence="7">6.3.1.-</ecNumber>
    </submittedName>
</protein>
<keyword evidence="1 7" id="KW-0436">Ligase</keyword>
<dbReference type="Pfam" id="PF03738">
    <property type="entry name" value="GSP_synth"/>
    <property type="match status" value="1"/>
</dbReference>
<accession>A0ABV8DMD4</accession>
<dbReference type="Gene3D" id="3.30.1490.330">
    <property type="match status" value="1"/>
</dbReference>
<evidence type="ECO:0000259" key="6">
    <source>
        <dbReference type="Pfam" id="PF03738"/>
    </source>
</evidence>
<evidence type="ECO:0000256" key="1">
    <source>
        <dbReference type="ARBA" id="ARBA00022598"/>
    </source>
</evidence>
<keyword evidence="5" id="KW-0460">Magnesium</keyword>
<evidence type="ECO:0000313" key="7">
    <source>
        <dbReference type="EMBL" id="MFC3961171.1"/>
    </source>
</evidence>
<dbReference type="GO" id="GO:0016874">
    <property type="term" value="F:ligase activity"/>
    <property type="evidence" value="ECO:0007669"/>
    <property type="project" value="UniProtKB-KW"/>
</dbReference>
<evidence type="ECO:0000256" key="3">
    <source>
        <dbReference type="ARBA" id="ARBA00022741"/>
    </source>
</evidence>
<dbReference type="SUPFAM" id="SSF52440">
    <property type="entry name" value="PreATP-grasp domain"/>
    <property type="match status" value="1"/>
</dbReference>